<dbReference type="AlphaFoldDB" id="A0A382DE85"/>
<protein>
    <submittedName>
        <fullName evidence="1">Uncharacterized protein</fullName>
    </submittedName>
</protein>
<organism evidence="1">
    <name type="scientific">marine metagenome</name>
    <dbReference type="NCBI Taxonomy" id="408172"/>
    <lineage>
        <taxon>unclassified sequences</taxon>
        <taxon>metagenomes</taxon>
        <taxon>ecological metagenomes</taxon>
    </lineage>
</organism>
<proteinExistence type="predicted"/>
<sequence>MEEARNQQCHYDYFKEANDKEAW</sequence>
<feature type="non-terminal residue" evidence="1">
    <location>
        <position position="23"/>
    </location>
</feature>
<gene>
    <name evidence="1" type="ORF">METZ01_LOCUS189644</name>
</gene>
<evidence type="ECO:0000313" key="1">
    <source>
        <dbReference type="EMBL" id="SVB36790.1"/>
    </source>
</evidence>
<dbReference type="EMBL" id="UINC01038980">
    <property type="protein sequence ID" value="SVB36790.1"/>
    <property type="molecule type" value="Genomic_DNA"/>
</dbReference>
<accession>A0A382DE85</accession>
<name>A0A382DE85_9ZZZZ</name>
<reference evidence="1" key="1">
    <citation type="submission" date="2018-05" db="EMBL/GenBank/DDBJ databases">
        <authorList>
            <person name="Lanie J.A."/>
            <person name="Ng W.-L."/>
            <person name="Kazmierczak K.M."/>
            <person name="Andrzejewski T.M."/>
            <person name="Davidsen T.M."/>
            <person name="Wayne K.J."/>
            <person name="Tettelin H."/>
            <person name="Glass J.I."/>
            <person name="Rusch D."/>
            <person name="Podicherti R."/>
            <person name="Tsui H.-C.T."/>
            <person name="Winkler M.E."/>
        </authorList>
    </citation>
    <scope>NUCLEOTIDE SEQUENCE</scope>
</reference>